<proteinExistence type="predicted"/>
<evidence type="ECO:0000313" key="2">
    <source>
        <dbReference type="EMBL" id="SDN94720.1"/>
    </source>
</evidence>
<keyword evidence="1" id="KW-0175">Coiled coil</keyword>
<reference evidence="2 3" key="1">
    <citation type="submission" date="2016-10" db="EMBL/GenBank/DDBJ databases">
        <authorList>
            <person name="de Groot N.N."/>
        </authorList>
    </citation>
    <scope>NUCLEOTIDE SEQUENCE [LARGE SCALE GENOMIC DNA]</scope>
    <source>
        <strain evidence="2 3">CGMCC 1.3442</strain>
    </source>
</reference>
<keyword evidence="3" id="KW-1185">Reference proteome</keyword>
<protein>
    <submittedName>
        <fullName evidence="2">Uncharacterized conserved protein, DUF2164 family</fullName>
    </submittedName>
</protein>
<dbReference type="InterPro" id="IPR018680">
    <property type="entry name" value="DUF2164"/>
</dbReference>
<gene>
    <name evidence="2" type="ORF">SAMN05216498_0278</name>
</gene>
<dbReference type="OrthoDB" id="573733at2"/>
<evidence type="ECO:0000256" key="1">
    <source>
        <dbReference type="SAM" id="Coils"/>
    </source>
</evidence>
<dbReference type="RefSeq" id="WP_093857820.1">
    <property type="nucleotide sequence ID" value="NZ_BJVZ01000014.1"/>
</dbReference>
<accession>A0A1H0FJD1</accession>
<name>A0A1H0FJD1_9BACI</name>
<dbReference type="STRING" id="237069.SAMN05216498_0278"/>
<sequence>MLMKVTREQKRQMIDQIKTYFYQERSEEIGDLAAENFLDFMSKEIAPHFYNHGLNDAKDVLEQKMMNLDEDIKALERST</sequence>
<feature type="coiled-coil region" evidence="1">
    <location>
        <begin position="51"/>
        <end position="78"/>
    </location>
</feature>
<evidence type="ECO:0000313" key="3">
    <source>
        <dbReference type="Proteomes" id="UP000199334"/>
    </source>
</evidence>
<organism evidence="2 3">
    <name type="scientific">Tenuibacillus multivorans</name>
    <dbReference type="NCBI Taxonomy" id="237069"/>
    <lineage>
        <taxon>Bacteria</taxon>
        <taxon>Bacillati</taxon>
        <taxon>Bacillota</taxon>
        <taxon>Bacilli</taxon>
        <taxon>Bacillales</taxon>
        <taxon>Bacillaceae</taxon>
        <taxon>Tenuibacillus</taxon>
    </lineage>
</organism>
<dbReference type="EMBL" id="FNIG01000012">
    <property type="protein sequence ID" value="SDN94720.1"/>
    <property type="molecule type" value="Genomic_DNA"/>
</dbReference>
<dbReference type="Pfam" id="PF09932">
    <property type="entry name" value="DUF2164"/>
    <property type="match status" value="1"/>
</dbReference>
<dbReference type="AlphaFoldDB" id="A0A1H0FJD1"/>
<dbReference type="Proteomes" id="UP000199334">
    <property type="component" value="Unassembled WGS sequence"/>
</dbReference>